<dbReference type="AlphaFoldDB" id="A0A642V2F0"/>
<dbReference type="InterPro" id="IPR022418">
    <property type="entry name" value="Porphobilinogen_deaminase_C"/>
</dbReference>
<dbReference type="FunFam" id="3.40.190.10:FF:000086">
    <property type="entry name" value="Probable porphobilinogen deaminase"/>
    <property type="match status" value="1"/>
</dbReference>
<dbReference type="InterPro" id="IPR022417">
    <property type="entry name" value="Porphobilin_deaminase_N"/>
</dbReference>
<evidence type="ECO:0000256" key="9">
    <source>
        <dbReference type="ARBA" id="ARBA00023244"/>
    </source>
</evidence>
<keyword evidence="17" id="KW-1185">Reference proteome</keyword>
<dbReference type="Proteomes" id="UP000761534">
    <property type="component" value="Unassembled WGS sequence"/>
</dbReference>
<evidence type="ECO:0000256" key="5">
    <source>
        <dbReference type="ARBA" id="ARBA00012655"/>
    </source>
</evidence>
<evidence type="ECO:0000259" key="15">
    <source>
        <dbReference type="Pfam" id="PF03900"/>
    </source>
</evidence>
<evidence type="ECO:0000256" key="8">
    <source>
        <dbReference type="ARBA" id="ARBA00023133"/>
    </source>
</evidence>
<name>A0A642V2F0_9ASCO</name>
<dbReference type="FunFam" id="3.30.160.40:FF:000002">
    <property type="entry name" value="Porphobilinogen deaminase"/>
    <property type="match status" value="1"/>
</dbReference>
<comment type="similarity">
    <text evidence="4">Belongs to the HMBS family.</text>
</comment>
<dbReference type="PANTHER" id="PTHR11557">
    <property type="entry name" value="PORPHOBILINOGEN DEAMINASE"/>
    <property type="match status" value="1"/>
</dbReference>
<comment type="pathway">
    <text evidence="3">Porphyrin-containing compound metabolism; protoporphyrin-IX biosynthesis; coproporphyrinogen-III from 5-aminolevulinate: step 2/4.</text>
</comment>
<dbReference type="SUPFAM" id="SSF54782">
    <property type="entry name" value="Porphobilinogen deaminase (hydroxymethylbilane synthase), C-terminal domain"/>
    <property type="match status" value="1"/>
</dbReference>
<dbReference type="Pfam" id="PF01379">
    <property type="entry name" value="Porphobil_deam"/>
    <property type="match status" value="1"/>
</dbReference>
<comment type="function">
    <text evidence="2">Tetrapolymerization of the monopyrrole PBG into the hydroxymethylbilane pre-uroporphyrinogen in several discrete steps.</text>
</comment>
<dbReference type="PIRSF" id="PIRSF001438">
    <property type="entry name" value="4pyrrol_synth_OHMeBilane_synth"/>
    <property type="match status" value="1"/>
</dbReference>
<dbReference type="NCBIfam" id="TIGR00212">
    <property type="entry name" value="hemC"/>
    <property type="match status" value="1"/>
</dbReference>
<dbReference type="Gene3D" id="3.40.190.10">
    <property type="entry name" value="Periplasmic binding protein-like II"/>
    <property type="match status" value="2"/>
</dbReference>
<dbReference type="InterPro" id="IPR036803">
    <property type="entry name" value="Porphobilinogen_deaminase_C_sf"/>
</dbReference>
<evidence type="ECO:0000256" key="4">
    <source>
        <dbReference type="ARBA" id="ARBA00005638"/>
    </source>
</evidence>
<dbReference type="PRINTS" id="PR00151">
    <property type="entry name" value="PORPHBDMNASE"/>
</dbReference>
<comment type="catalytic activity">
    <reaction evidence="12">
        <text>4 porphobilinogen + H2O = hydroxymethylbilane + 4 NH4(+)</text>
        <dbReference type="Rhea" id="RHEA:13185"/>
        <dbReference type="ChEBI" id="CHEBI:15377"/>
        <dbReference type="ChEBI" id="CHEBI:28938"/>
        <dbReference type="ChEBI" id="CHEBI:57845"/>
        <dbReference type="ChEBI" id="CHEBI:58126"/>
        <dbReference type="EC" id="2.5.1.61"/>
    </reaction>
</comment>
<protein>
    <recommendedName>
        <fullName evidence="6">Porphobilinogen deaminase</fullName>
        <ecNumber evidence="5">2.5.1.61</ecNumber>
    </recommendedName>
    <alternativeName>
        <fullName evidence="11">Hydroxymethylbilane synthase</fullName>
    </alternativeName>
    <alternativeName>
        <fullName evidence="10">Pre-uroporphyrinogen synthase</fullName>
    </alternativeName>
</protein>
<dbReference type="FunFam" id="3.40.190.10:FF:000005">
    <property type="entry name" value="Porphobilinogen deaminase"/>
    <property type="match status" value="1"/>
</dbReference>
<evidence type="ECO:0000313" key="16">
    <source>
        <dbReference type="EMBL" id="KAA8909633.1"/>
    </source>
</evidence>
<evidence type="ECO:0000256" key="6">
    <source>
        <dbReference type="ARBA" id="ARBA00016519"/>
    </source>
</evidence>
<evidence type="ECO:0000256" key="12">
    <source>
        <dbReference type="ARBA" id="ARBA00048169"/>
    </source>
</evidence>
<dbReference type="VEuPathDB" id="FungiDB:TRICI_004468"/>
<sequence>MPPPSPATEETTNMPERKEDNTPIIYNDDDLDESKPKVFVGGRKSKLAVIQSQIVSENLRTAHTNKRFPVLAISTLGDQVSNKPLYSFGGKALWTKELETLLLEGNNGYKVDMIVHSLKDMPTTLPEGCVLGAITKREDPRDALIMPIDSPYRTLADLPAGSVVGTSSIRRSAQLKRRYPSLQFEDIRGSVNTRLAKLDDPNSKYACTILAVAGLVRLGLGHRITSRLEAPDMYHAVGQGALGIEIRQNDERTLKMLSAINDTASSLCCRAERSLMKTLEGGCSVPIGVQSTYDEKAASLTLNGIVVSVDGTQCVEDSFQAKAHTDQEAEAVGRQLAHTLIQKGAKDILDQIHL</sequence>
<proteinExistence type="inferred from homology"/>
<dbReference type="PROSITE" id="PS00533">
    <property type="entry name" value="PORPHOBILINOGEN_DEAM"/>
    <property type="match status" value="1"/>
</dbReference>
<feature type="domain" description="Porphobilinogen deaminase N-terminal" evidence="14">
    <location>
        <begin position="39"/>
        <end position="254"/>
    </location>
</feature>
<evidence type="ECO:0000256" key="13">
    <source>
        <dbReference type="SAM" id="MobiDB-lite"/>
    </source>
</evidence>
<evidence type="ECO:0000259" key="14">
    <source>
        <dbReference type="Pfam" id="PF01379"/>
    </source>
</evidence>
<reference evidence="16" key="1">
    <citation type="journal article" date="2019" name="G3 (Bethesda)">
        <title>Genome Assemblies of Two Rare Opportunistic Yeast Pathogens: Diutina rugosa (syn. Candida rugosa) and Trichomonascus ciferrii (syn. Candida ciferrii).</title>
        <authorList>
            <person name="Mixao V."/>
            <person name="Saus E."/>
            <person name="Hansen A.P."/>
            <person name="Lass-Florl C."/>
            <person name="Gabaldon T."/>
        </authorList>
    </citation>
    <scope>NUCLEOTIDE SEQUENCE</scope>
    <source>
        <strain evidence="16">CBS 4856</strain>
    </source>
</reference>
<dbReference type="SUPFAM" id="SSF53850">
    <property type="entry name" value="Periplasmic binding protein-like II"/>
    <property type="match status" value="1"/>
</dbReference>
<dbReference type="EC" id="2.5.1.61" evidence="5"/>
<dbReference type="CDD" id="cd13645">
    <property type="entry name" value="PBP2_HuPBGD_like"/>
    <property type="match status" value="1"/>
</dbReference>
<evidence type="ECO:0000313" key="17">
    <source>
        <dbReference type="Proteomes" id="UP000761534"/>
    </source>
</evidence>
<organism evidence="16 17">
    <name type="scientific">Trichomonascus ciferrii</name>
    <dbReference type="NCBI Taxonomy" id="44093"/>
    <lineage>
        <taxon>Eukaryota</taxon>
        <taxon>Fungi</taxon>
        <taxon>Dikarya</taxon>
        <taxon>Ascomycota</taxon>
        <taxon>Saccharomycotina</taxon>
        <taxon>Dipodascomycetes</taxon>
        <taxon>Dipodascales</taxon>
        <taxon>Trichomonascaceae</taxon>
        <taxon>Trichomonascus</taxon>
        <taxon>Trichomonascus ciferrii complex</taxon>
    </lineage>
</organism>
<dbReference type="GO" id="GO:0004418">
    <property type="term" value="F:hydroxymethylbilane synthase activity"/>
    <property type="evidence" value="ECO:0007669"/>
    <property type="project" value="UniProtKB-EC"/>
</dbReference>
<comment type="caution">
    <text evidence="16">The sequence shown here is derived from an EMBL/GenBank/DDBJ whole genome shotgun (WGS) entry which is preliminary data.</text>
</comment>
<evidence type="ECO:0000256" key="2">
    <source>
        <dbReference type="ARBA" id="ARBA00002869"/>
    </source>
</evidence>
<dbReference type="GO" id="GO:0006782">
    <property type="term" value="P:protoporphyrinogen IX biosynthetic process"/>
    <property type="evidence" value="ECO:0007669"/>
    <property type="project" value="UniProtKB-UniPathway"/>
</dbReference>
<dbReference type="PANTHER" id="PTHR11557:SF0">
    <property type="entry name" value="PORPHOBILINOGEN DEAMINASE"/>
    <property type="match status" value="1"/>
</dbReference>
<evidence type="ECO:0000256" key="3">
    <source>
        <dbReference type="ARBA" id="ARBA00004735"/>
    </source>
</evidence>
<keyword evidence="7" id="KW-0808">Transferase</keyword>
<dbReference type="Pfam" id="PF03900">
    <property type="entry name" value="Porphobil_deamC"/>
    <property type="match status" value="1"/>
</dbReference>
<keyword evidence="9" id="KW-0627">Porphyrin biosynthesis</keyword>
<dbReference type="EMBL" id="SWFS01000336">
    <property type="protein sequence ID" value="KAA8909633.1"/>
    <property type="molecule type" value="Genomic_DNA"/>
</dbReference>
<comment type="cofactor">
    <cofactor evidence="1">
        <name>dipyrromethane</name>
        <dbReference type="ChEBI" id="CHEBI:60342"/>
    </cofactor>
</comment>
<accession>A0A642V2F0</accession>
<evidence type="ECO:0000256" key="7">
    <source>
        <dbReference type="ARBA" id="ARBA00022679"/>
    </source>
</evidence>
<evidence type="ECO:0000256" key="10">
    <source>
        <dbReference type="ARBA" id="ARBA00030685"/>
    </source>
</evidence>
<evidence type="ECO:0000256" key="1">
    <source>
        <dbReference type="ARBA" id="ARBA00001916"/>
    </source>
</evidence>
<dbReference type="InterPro" id="IPR022419">
    <property type="entry name" value="Porphobilin_deaminase_cofac_BS"/>
</dbReference>
<dbReference type="Gene3D" id="3.30.160.40">
    <property type="entry name" value="Porphobilinogen deaminase, C-terminal domain"/>
    <property type="match status" value="1"/>
</dbReference>
<dbReference type="InterPro" id="IPR000860">
    <property type="entry name" value="HemC"/>
</dbReference>
<dbReference type="GO" id="GO:0005737">
    <property type="term" value="C:cytoplasm"/>
    <property type="evidence" value="ECO:0007669"/>
    <property type="project" value="TreeGrafter"/>
</dbReference>
<dbReference type="OrthoDB" id="564646at2759"/>
<feature type="domain" description="Porphobilinogen deaminase C-terminal" evidence="15">
    <location>
        <begin position="267"/>
        <end position="341"/>
    </location>
</feature>
<feature type="region of interest" description="Disordered" evidence="13">
    <location>
        <begin position="1"/>
        <end position="28"/>
    </location>
</feature>
<keyword evidence="8" id="KW-0350">Heme biosynthesis</keyword>
<dbReference type="UniPathway" id="UPA00251">
    <property type="reaction ID" value="UER00319"/>
</dbReference>
<gene>
    <name evidence="16" type="ORF">TRICI_004468</name>
</gene>
<evidence type="ECO:0000256" key="11">
    <source>
        <dbReference type="ARBA" id="ARBA00033064"/>
    </source>
</evidence>